<organism evidence="1 2">
    <name type="scientific">Phytophthora pseudosyringae</name>
    <dbReference type="NCBI Taxonomy" id="221518"/>
    <lineage>
        <taxon>Eukaryota</taxon>
        <taxon>Sar</taxon>
        <taxon>Stramenopiles</taxon>
        <taxon>Oomycota</taxon>
        <taxon>Peronosporomycetes</taxon>
        <taxon>Peronosporales</taxon>
        <taxon>Peronosporaceae</taxon>
        <taxon>Phytophthora</taxon>
    </lineage>
</organism>
<dbReference type="AlphaFoldDB" id="A0A8T1WHM1"/>
<proteinExistence type="predicted"/>
<protein>
    <submittedName>
        <fullName evidence="1">Uncharacterized protein</fullName>
    </submittedName>
</protein>
<gene>
    <name evidence="1" type="ORF">PHYPSEUDO_009561</name>
</gene>
<keyword evidence="2" id="KW-1185">Reference proteome</keyword>
<reference evidence="1" key="1">
    <citation type="submission" date="2021-02" db="EMBL/GenBank/DDBJ databases">
        <authorList>
            <person name="Palmer J.M."/>
        </authorList>
    </citation>
    <scope>NUCLEOTIDE SEQUENCE</scope>
    <source>
        <strain evidence="1">SCRP734</strain>
    </source>
</reference>
<dbReference type="Proteomes" id="UP000694044">
    <property type="component" value="Unassembled WGS sequence"/>
</dbReference>
<comment type="caution">
    <text evidence="1">The sequence shown here is derived from an EMBL/GenBank/DDBJ whole genome shotgun (WGS) entry which is preliminary data.</text>
</comment>
<name>A0A8T1WHM1_9STRA</name>
<dbReference type="EMBL" id="JAGDFM010000004">
    <property type="protein sequence ID" value="KAG7393357.1"/>
    <property type="molecule type" value="Genomic_DNA"/>
</dbReference>
<dbReference type="OrthoDB" id="112107at2759"/>
<evidence type="ECO:0000313" key="1">
    <source>
        <dbReference type="EMBL" id="KAG7393357.1"/>
    </source>
</evidence>
<accession>A0A8T1WHM1</accession>
<evidence type="ECO:0000313" key="2">
    <source>
        <dbReference type="Proteomes" id="UP000694044"/>
    </source>
</evidence>
<sequence length="166" mass="19078">MRFRFGEEEELAFATGILQQLQKNCPSPSSVGSARYLEDRELVATTPVRELLPKLQTKTKLEHLRCEIATLGVELARLRLAKTKLVDHVRQRDVVTKLQWKSVATQQMQQRQRAERDNRKLKRMITAQHLLARSVLNGRVDLLQVIPQMRRALTNTKAPPSSLQDC</sequence>